<feature type="compositionally biased region" description="Basic and acidic residues" evidence="1">
    <location>
        <begin position="89"/>
        <end position="98"/>
    </location>
</feature>
<accession>A0AA46PMX4</accession>
<feature type="compositionally biased region" description="Basic and acidic residues" evidence="1">
    <location>
        <begin position="139"/>
        <end position="150"/>
    </location>
</feature>
<evidence type="ECO:0000313" key="3">
    <source>
        <dbReference type="Proteomes" id="UP001163104"/>
    </source>
</evidence>
<feature type="compositionally biased region" description="Basic and acidic residues" evidence="1">
    <location>
        <begin position="105"/>
        <end position="114"/>
    </location>
</feature>
<name>A0AA46PMX4_CYTFI</name>
<evidence type="ECO:0000256" key="1">
    <source>
        <dbReference type="SAM" id="MobiDB-lite"/>
    </source>
</evidence>
<dbReference type="Proteomes" id="UP001163104">
    <property type="component" value="Chromosome"/>
</dbReference>
<gene>
    <name evidence="2" type="ORF">OD459_13500</name>
</gene>
<dbReference type="EMBL" id="CP107027">
    <property type="protein sequence ID" value="UYG93282.1"/>
    <property type="molecule type" value="Genomic_DNA"/>
</dbReference>
<protein>
    <submittedName>
        <fullName evidence="2">Uncharacterized protein</fullName>
    </submittedName>
</protein>
<sequence>MPESEPGPTSDTESRKRSIRVRTPANFGHRKEKRASQSQNPGQLRTQKGEKSQLESELGSTSDTERRKEPVRVGTRSNFGHRKQKLRTQKGEKSRPESEPGPTSDTERRKEQARVRTLANFGHRKEKRASQSQNPGQLRTEKGEKSRPESEPGSTSDTESRKRSIRVGTRVNFGHRKEKRAS</sequence>
<proteinExistence type="predicted"/>
<feature type="compositionally biased region" description="Polar residues" evidence="1">
    <location>
        <begin position="36"/>
        <end position="46"/>
    </location>
</feature>
<dbReference type="AlphaFoldDB" id="A0AA46PMX4"/>
<organism evidence="2 3">
    <name type="scientific">Cytobacillus firmus</name>
    <name type="common">Bacillus firmus</name>
    <dbReference type="NCBI Taxonomy" id="1399"/>
    <lineage>
        <taxon>Bacteria</taxon>
        <taxon>Bacillati</taxon>
        <taxon>Bacillota</taxon>
        <taxon>Bacilli</taxon>
        <taxon>Bacillales</taxon>
        <taxon>Bacillaceae</taxon>
        <taxon>Cytobacillus</taxon>
    </lineage>
</organism>
<reference evidence="2" key="1">
    <citation type="submission" date="2022-10" db="EMBL/GenBank/DDBJ databases">
        <title>Mechanism of multi-heavy metal repair in Cytobacillus Firmus M7.</title>
        <authorList>
            <person name="Li X."/>
            <person name="Yu C."/>
        </authorList>
    </citation>
    <scope>NUCLEOTIDE SEQUENCE</scope>
    <source>
        <strain evidence="2">M7</strain>
    </source>
</reference>
<feature type="compositionally biased region" description="Basic residues" evidence="1">
    <location>
        <begin position="173"/>
        <end position="182"/>
    </location>
</feature>
<feature type="compositionally biased region" description="Basic residues" evidence="1">
    <location>
        <begin position="79"/>
        <end position="88"/>
    </location>
</feature>
<feature type="region of interest" description="Disordered" evidence="1">
    <location>
        <begin position="1"/>
        <end position="182"/>
    </location>
</feature>
<evidence type="ECO:0000313" key="2">
    <source>
        <dbReference type="EMBL" id="UYG93282.1"/>
    </source>
</evidence>
<dbReference type="RefSeq" id="WP_048008736.1">
    <property type="nucleotide sequence ID" value="NZ_CP107027.1"/>
</dbReference>